<sequence>MKETVPSWRFDLEACLADFETIRDLNPATLLYIHFEPHSSPEALLAGYEEVLTGWVATVETKREELGVDDAIVEHFVNETEMDDVWGREMIRPVAAVDVRGVLDYLDEQGE</sequence>
<reference evidence="1" key="1">
    <citation type="journal article" date="2014" name="Int. J. Syst. Evol. Microbiol.">
        <title>Complete genome sequence of Corynebacterium casei LMG S-19264T (=DSM 44701T), isolated from a smear-ripened cheese.</title>
        <authorList>
            <consortium name="US DOE Joint Genome Institute (JGI-PGF)"/>
            <person name="Walter F."/>
            <person name="Albersmeier A."/>
            <person name="Kalinowski J."/>
            <person name="Ruckert C."/>
        </authorList>
    </citation>
    <scope>NUCLEOTIDE SEQUENCE</scope>
    <source>
        <strain evidence="1">JCM 12289</strain>
    </source>
</reference>
<evidence type="ECO:0000313" key="1">
    <source>
        <dbReference type="EMBL" id="GAA0472312.1"/>
    </source>
</evidence>
<dbReference type="GeneID" id="71763473"/>
<reference evidence="1" key="3">
    <citation type="submission" date="2023-12" db="EMBL/GenBank/DDBJ databases">
        <authorList>
            <person name="Sun Q."/>
            <person name="Inoue M."/>
        </authorList>
    </citation>
    <scope>NUCLEOTIDE SEQUENCE</scope>
    <source>
        <strain evidence="1">JCM 12289</strain>
    </source>
</reference>
<keyword evidence="2" id="KW-0614">Plasmid</keyword>
<geneLocation type="plasmid" evidence="2 3">
    <name>unnamed2</name>
</geneLocation>
<gene>
    <name evidence="1" type="ORF">GCM10008985_31390</name>
    <name evidence="2" type="ORF">MUK72_16455</name>
</gene>
<keyword evidence="3" id="KW-1185">Reference proteome</keyword>
<dbReference type="EMBL" id="BAAADN010000055">
    <property type="protein sequence ID" value="GAA0472312.1"/>
    <property type="molecule type" value="Genomic_DNA"/>
</dbReference>
<reference evidence="2" key="2">
    <citation type="submission" date="2022-04" db="EMBL/GenBank/DDBJ databases">
        <title>Sequencing and genomic assembly of Halococcus dombrowskii.</title>
        <authorList>
            <person name="Lim S.W."/>
            <person name="MacLea K.S."/>
        </authorList>
    </citation>
    <scope>NUCLEOTIDE SEQUENCE</scope>
    <source>
        <strain evidence="2">H4</strain>
        <plasmid evidence="2">unnamed2</plasmid>
    </source>
</reference>
<dbReference type="KEGG" id="hdo:MUK72_16455"/>
<name>A0AAV3SLX8_HALDO</name>
<evidence type="ECO:0000313" key="3">
    <source>
        <dbReference type="Proteomes" id="UP000830542"/>
    </source>
</evidence>
<proteinExistence type="predicted"/>
<dbReference type="EMBL" id="CP095007">
    <property type="protein sequence ID" value="UOO97032.1"/>
    <property type="molecule type" value="Genomic_DNA"/>
</dbReference>
<dbReference type="Proteomes" id="UP000830542">
    <property type="component" value="Plasmid unnamed2"/>
</dbReference>
<dbReference type="RefSeq" id="WP_244706297.1">
    <property type="nucleotide sequence ID" value="NZ_BAAADN010000055.1"/>
</dbReference>
<accession>A0AAV3SLX8</accession>
<dbReference type="Proteomes" id="UP001500962">
    <property type="component" value="Unassembled WGS sequence"/>
</dbReference>
<protein>
    <submittedName>
        <fullName evidence="1">Uncharacterized protein</fullName>
    </submittedName>
</protein>
<organism evidence="1 4">
    <name type="scientific">Halococcus dombrowskii</name>
    <dbReference type="NCBI Taxonomy" id="179637"/>
    <lineage>
        <taxon>Archaea</taxon>
        <taxon>Methanobacteriati</taxon>
        <taxon>Methanobacteriota</taxon>
        <taxon>Stenosarchaea group</taxon>
        <taxon>Halobacteria</taxon>
        <taxon>Halobacteriales</taxon>
        <taxon>Halococcaceae</taxon>
        <taxon>Halococcus</taxon>
    </lineage>
</organism>
<evidence type="ECO:0000313" key="2">
    <source>
        <dbReference type="EMBL" id="UOO97032.1"/>
    </source>
</evidence>
<evidence type="ECO:0000313" key="4">
    <source>
        <dbReference type="Proteomes" id="UP001500962"/>
    </source>
</evidence>
<dbReference type="AlphaFoldDB" id="A0AAV3SLX8"/>